<evidence type="ECO:0000256" key="1">
    <source>
        <dbReference type="SAM" id="MobiDB-lite"/>
    </source>
</evidence>
<dbReference type="AlphaFoldDB" id="A0A4S8LXU7"/>
<gene>
    <name evidence="2" type="ORF">K435DRAFT_860635</name>
</gene>
<feature type="region of interest" description="Disordered" evidence="1">
    <location>
        <begin position="56"/>
        <end position="79"/>
    </location>
</feature>
<feature type="compositionally biased region" description="Basic residues" evidence="1">
    <location>
        <begin position="165"/>
        <end position="186"/>
    </location>
</feature>
<name>A0A4S8LXU7_DENBC</name>
<feature type="compositionally biased region" description="Basic and acidic residues" evidence="1">
    <location>
        <begin position="187"/>
        <end position="205"/>
    </location>
</feature>
<accession>A0A4S8LXU7</accession>
<proteinExistence type="predicted"/>
<evidence type="ECO:0000313" key="2">
    <source>
        <dbReference type="EMBL" id="THU94360.1"/>
    </source>
</evidence>
<dbReference type="Proteomes" id="UP000297245">
    <property type="component" value="Unassembled WGS sequence"/>
</dbReference>
<feature type="compositionally biased region" description="Basic and acidic residues" evidence="1">
    <location>
        <begin position="621"/>
        <end position="633"/>
    </location>
</feature>
<evidence type="ECO:0000313" key="3">
    <source>
        <dbReference type="Proteomes" id="UP000297245"/>
    </source>
</evidence>
<reference evidence="2 3" key="1">
    <citation type="journal article" date="2019" name="Nat. Ecol. Evol.">
        <title>Megaphylogeny resolves global patterns of mushroom evolution.</title>
        <authorList>
            <person name="Varga T."/>
            <person name="Krizsan K."/>
            <person name="Foldi C."/>
            <person name="Dima B."/>
            <person name="Sanchez-Garcia M."/>
            <person name="Sanchez-Ramirez S."/>
            <person name="Szollosi G.J."/>
            <person name="Szarkandi J.G."/>
            <person name="Papp V."/>
            <person name="Albert L."/>
            <person name="Andreopoulos W."/>
            <person name="Angelini C."/>
            <person name="Antonin V."/>
            <person name="Barry K.W."/>
            <person name="Bougher N.L."/>
            <person name="Buchanan P."/>
            <person name="Buyck B."/>
            <person name="Bense V."/>
            <person name="Catcheside P."/>
            <person name="Chovatia M."/>
            <person name="Cooper J."/>
            <person name="Damon W."/>
            <person name="Desjardin D."/>
            <person name="Finy P."/>
            <person name="Geml J."/>
            <person name="Haridas S."/>
            <person name="Hughes K."/>
            <person name="Justo A."/>
            <person name="Karasinski D."/>
            <person name="Kautmanova I."/>
            <person name="Kiss B."/>
            <person name="Kocsube S."/>
            <person name="Kotiranta H."/>
            <person name="LaButti K.M."/>
            <person name="Lechner B.E."/>
            <person name="Liimatainen K."/>
            <person name="Lipzen A."/>
            <person name="Lukacs Z."/>
            <person name="Mihaltcheva S."/>
            <person name="Morgado L.N."/>
            <person name="Niskanen T."/>
            <person name="Noordeloos M.E."/>
            <person name="Ohm R.A."/>
            <person name="Ortiz-Santana B."/>
            <person name="Ovrebo C."/>
            <person name="Racz N."/>
            <person name="Riley R."/>
            <person name="Savchenko A."/>
            <person name="Shiryaev A."/>
            <person name="Soop K."/>
            <person name="Spirin V."/>
            <person name="Szebenyi C."/>
            <person name="Tomsovsky M."/>
            <person name="Tulloss R.E."/>
            <person name="Uehling J."/>
            <person name="Grigoriev I.V."/>
            <person name="Vagvolgyi C."/>
            <person name="Papp T."/>
            <person name="Martin F.M."/>
            <person name="Miettinen O."/>
            <person name="Hibbett D.S."/>
            <person name="Nagy L.G."/>
        </authorList>
    </citation>
    <scope>NUCLEOTIDE SEQUENCE [LARGE SCALE GENOMIC DNA]</scope>
    <source>
        <strain evidence="2 3">CBS 962.96</strain>
    </source>
</reference>
<sequence length="946" mass="105758">MSLLLSLNLEDGDILHQIIVQAQNLSAEEEEVRSLFLQAWERAHDEANLVEWDRSLQSPQEQTAYPSPEPSPSKVSRSAPCEYVTTGDLNDDLVDDDLVNPNDDLVDPNDDLVAPNDEFVWGTNPGKRKRPGTEEGAQKRQRFLLEGSISPDVIEGDGHHGGKEAHRKRKECSRGGGKMKKSRKQKSGQEAESERSEGEPSHETDSSDFPFVVLDTPHPPPKIPLEQAEDFILRLTSGCKANILHRECQEWINTFKSFFFSPSWTEVLSLPRDSDSAASSFALRCLTVEKKDAQSSLHRMLAELFLAAQVNSILVQQNTGNGMGMPTGRASSSQAINQILNENRDIPDLSEKRIRVWWAIGSRWALLAASGGIFMILVVAALELRRYCLKGISIQGLRTFGDLLRQPNTFKDKAPWGCALLQSELVPLLVLLRRELPLQMPTFFPAAFRGSYRIPELLICRNFVDSDCFFDAFTQHLSLLIPRDPLFWNAHLEDLPAVPTVCLNQANLKFLRADAEILTPHSPTTLNDKEETATANADCDSVASAHVERNLVTFTNDCIEVEKGFYKINTSFDINHPSYAKLPFSDRSKGENRGEDGAQNETGSSETGGKSKGAQGRGKGRKESREEWTEKQRLKARAAKAPQNWEGPGGMVEELIAHFDSTGKVGNRKPWLKVSRQFIENQEIQVNGKEGELLFFVAGNMPQNLKANLFAKLCLALRKFSPEDQFSRTTAYDTEGKVFPALHFTFYSRYGPSGEGAPTDVHPSYLGVERGQSRKGAVRINYGQILTRESNDMRDNPEEFSQVCDALAEMMEWAVSKADERNPGLFEGVKGTVDIFPSNATTPFHPFSSFVVNVNVKTKGHRDSGDQSACMVVVVGEHEGGELCLFESRLVLETAHSDLIVFDSRKLTHFNLSFKGYRGSLVFHSDRRGERYQRDGNGWDLNNYVR</sequence>
<dbReference type="EMBL" id="ML179226">
    <property type="protein sequence ID" value="THU94360.1"/>
    <property type="molecule type" value="Genomic_DNA"/>
</dbReference>
<dbReference type="Gene3D" id="3.60.130.30">
    <property type="match status" value="1"/>
</dbReference>
<feature type="compositionally biased region" description="Basic and acidic residues" evidence="1">
    <location>
        <begin position="584"/>
        <end position="596"/>
    </location>
</feature>
<dbReference type="OrthoDB" id="2690740at2759"/>
<protein>
    <submittedName>
        <fullName evidence="2">Uncharacterized protein</fullName>
    </submittedName>
</protein>
<keyword evidence="3" id="KW-1185">Reference proteome</keyword>
<feature type="region of interest" description="Disordered" evidence="1">
    <location>
        <begin position="583"/>
        <end position="646"/>
    </location>
</feature>
<feature type="region of interest" description="Disordered" evidence="1">
    <location>
        <begin position="106"/>
        <end position="219"/>
    </location>
</feature>
<organism evidence="2 3">
    <name type="scientific">Dendrothele bispora (strain CBS 962.96)</name>
    <dbReference type="NCBI Taxonomy" id="1314807"/>
    <lineage>
        <taxon>Eukaryota</taxon>
        <taxon>Fungi</taxon>
        <taxon>Dikarya</taxon>
        <taxon>Basidiomycota</taxon>
        <taxon>Agaricomycotina</taxon>
        <taxon>Agaricomycetes</taxon>
        <taxon>Agaricomycetidae</taxon>
        <taxon>Agaricales</taxon>
        <taxon>Agaricales incertae sedis</taxon>
        <taxon>Dendrothele</taxon>
    </lineage>
</organism>
<feature type="compositionally biased region" description="Polar residues" evidence="1">
    <location>
        <begin position="56"/>
        <end position="65"/>
    </location>
</feature>